<feature type="transmembrane region" description="Helical" evidence="1">
    <location>
        <begin position="148"/>
        <end position="172"/>
    </location>
</feature>
<reference evidence="2 3" key="1">
    <citation type="submission" date="2020-08" db="EMBL/GenBank/DDBJ databases">
        <title>Genome sequencing of Purple Non-Sulfur Bacteria from various extreme environments.</title>
        <authorList>
            <person name="Mayer M."/>
        </authorList>
    </citation>
    <scope>NUCLEOTIDE SEQUENCE [LARGE SCALE GENOMIC DNA]</scope>
    <source>
        <strain evidence="2 3">JA135</strain>
    </source>
</reference>
<dbReference type="InterPro" id="IPR011606">
    <property type="entry name" value="Brnchd-chn_aa_trnsp_permease"/>
</dbReference>
<feature type="transmembrane region" description="Helical" evidence="1">
    <location>
        <begin position="178"/>
        <end position="197"/>
    </location>
</feature>
<proteinExistence type="predicted"/>
<protein>
    <submittedName>
        <fullName evidence="2">Putative branched-subunit amino acid permease</fullName>
    </submittedName>
</protein>
<accession>A0A7W6RXX0</accession>
<organism evidence="2 3">
    <name type="scientific">Roseospira goensis</name>
    <dbReference type="NCBI Taxonomy" id="391922"/>
    <lineage>
        <taxon>Bacteria</taxon>
        <taxon>Pseudomonadati</taxon>
        <taxon>Pseudomonadota</taxon>
        <taxon>Alphaproteobacteria</taxon>
        <taxon>Rhodospirillales</taxon>
        <taxon>Rhodospirillaceae</taxon>
        <taxon>Roseospira</taxon>
    </lineage>
</organism>
<evidence type="ECO:0000313" key="3">
    <source>
        <dbReference type="Proteomes" id="UP000555728"/>
    </source>
</evidence>
<keyword evidence="1" id="KW-1133">Transmembrane helix</keyword>
<dbReference type="Proteomes" id="UP000555728">
    <property type="component" value="Unassembled WGS sequence"/>
</dbReference>
<dbReference type="AlphaFoldDB" id="A0A7W6RXX0"/>
<comment type="caution">
    <text evidence="2">The sequence shown here is derived from an EMBL/GenBank/DDBJ whole genome shotgun (WGS) entry which is preliminary data.</text>
</comment>
<feature type="transmembrane region" description="Helical" evidence="1">
    <location>
        <begin position="118"/>
        <end position="136"/>
    </location>
</feature>
<name>A0A7W6RXX0_9PROT</name>
<gene>
    <name evidence="2" type="ORF">GGD88_000466</name>
</gene>
<dbReference type="EMBL" id="JACIGI010000003">
    <property type="protein sequence ID" value="MBB4284755.1"/>
    <property type="molecule type" value="Genomic_DNA"/>
</dbReference>
<evidence type="ECO:0000256" key="1">
    <source>
        <dbReference type="SAM" id="Phobius"/>
    </source>
</evidence>
<feature type="transmembrane region" description="Helical" evidence="1">
    <location>
        <begin position="226"/>
        <end position="242"/>
    </location>
</feature>
<keyword evidence="1" id="KW-0472">Membrane</keyword>
<evidence type="ECO:0000313" key="2">
    <source>
        <dbReference type="EMBL" id="MBB4284755.1"/>
    </source>
</evidence>
<keyword evidence="1" id="KW-0812">Transmembrane</keyword>
<keyword evidence="3" id="KW-1185">Reference proteome</keyword>
<feature type="transmembrane region" description="Helical" evidence="1">
    <location>
        <begin position="29"/>
        <end position="48"/>
    </location>
</feature>
<feature type="transmembrane region" description="Helical" evidence="1">
    <location>
        <begin position="83"/>
        <end position="106"/>
    </location>
</feature>
<dbReference type="Pfam" id="PF03591">
    <property type="entry name" value="AzlC"/>
    <property type="match status" value="1"/>
</dbReference>
<sequence>MTVMREVTLQDGPDGYGTRGAALRAGARAAVGAPAVVLAASYLGFGALVRSADWSLPLGLMSTALGFALPGQIVVVEMAAAGASLALIAAAVALTNFRLMPMTLVLMGRLRAPDTPRWWLYALAHVIAVTSWLVALQRAPRLPLAERLPFVAGFSVVIWAVTLTATAVGFWLHEQVPPLVSLALVFLTPLYFLLMMVADLRQRARVYAMVAGTLAGPPLHLLTPEWGLVLTGVLAGTLAFGLDRRAARRAAPTDADPGDV</sequence>